<protein>
    <submittedName>
        <fullName evidence="2">Uncharacterized protein</fullName>
    </submittedName>
</protein>
<keyword evidence="3" id="KW-1185">Reference proteome</keyword>
<feature type="chain" id="PRO_5046460751" evidence="1">
    <location>
        <begin position="20"/>
        <end position="127"/>
    </location>
</feature>
<dbReference type="EMBL" id="JBFTWV010000057">
    <property type="protein sequence ID" value="KAL2793456.1"/>
    <property type="molecule type" value="Genomic_DNA"/>
</dbReference>
<organism evidence="2 3">
    <name type="scientific">Aspergillus keveii</name>
    <dbReference type="NCBI Taxonomy" id="714993"/>
    <lineage>
        <taxon>Eukaryota</taxon>
        <taxon>Fungi</taxon>
        <taxon>Dikarya</taxon>
        <taxon>Ascomycota</taxon>
        <taxon>Pezizomycotina</taxon>
        <taxon>Eurotiomycetes</taxon>
        <taxon>Eurotiomycetidae</taxon>
        <taxon>Eurotiales</taxon>
        <taxon>Aspergillaceae</taxon>
        <taxon>Aspergillus</taxon>
        <taxon>Aspergillus subgen. Nidulantes</taxon>
    </lineage>
</organism>
<reference evidence="2 3" key="1">
    <citation type="submission" date="2024-07" db="EMBL/GenBank/DDBJ databases">
        <title>Section-level genome sequencing and comparative genomics of Aspergillus sections Usti and Cavernicolus.</title>
        <authorList>
            <consortium name="Lawrence Berkeley National Laboratory"/>
            <person name="Nybo J.L."/>
            <person name="Vesth T.C."/>
            <person name="Theobald S."/>
            <person name="Frisvad J.C."/>
            <person name="Larsen T.O."/>
            <person name="Kjaerboelling I."/>
            <person name="Rothschild-Mancinelli K."/>
            <person name="Lyhne E.K."/>
            <person name="Kogle M.E."/>
            <person name="Barry K."/>
            <person name="Clum A."/>
            <person name="Na H."/>
            <person name="Ledsgaard L."/>
            <person name="Lin J."/>
            <person name="Lipzen A."/>
            <person name="Kuo A."/>
            <person name="Riley R."/>
            <person name="Mondo S."/>
            <person name="Labutti K."/>
            <person name="Haridas S."/>
            <person name="Pangalinan J."/>
            <person name="Salamov A.A."/>
            <person name="Simmons B.A."/>
            <person name="Magnuson J.K."/>
            <person name="Chen J."/>
            <person name="Drula E."/>
            <person name="Henrissat B."/>
            <person name="Wiebenga A."/>
            <person name="Lubbers R.J."/>
            <person name="Gomes A.C."/>
            <person name="Makela M.R."/>
            <person name="Stajich J."/>
            <person name="Grigoriev I.V."/>
            <person name="Mortensen U.H."/>
            <person name="De Vries R.P."/>
            <person name="Baker S.E."/>
            <person name="Andersen M.R."/>
        </authorList>
    </citation>
    <scope>NUCLEOTIDE SEQUENCE [LARGE SCALE GENOMIC DNA]</scope>
    <source>
        <strain evidence="2 3">CBS 209.92</strain>
    </source>
</reference>
<sequence>MRFTTVIFTLLTSSLLALAAPAENVQALNARSEGFQPEVANVRVERDFDDDDVDFVSAERTDNARPACPPNSTCGMCNGTSCRINGVNLSCGRGKCTVQSGGGDGTPCWALNGGGGIVCPGRGNGNP</sequence>
<feature type="signal peptide" evidence="1">
    <location>
        <begin position="1"/>
        <end position="19"/>
    </location>
</feature>
<evidence type="ECO:0000313" key="2">
    <source>
        <dbReference type="EMBL" id="KAL2793456.1"/>
    </source>
</evidence>
<accession>A0ABR4G371</accession>
<evidence type="ECO:0000313" key="3">
    <source>
        <dbReference type="Proteomes" id="UP001610563"/>
    </source>
</evidence>
<gene>
    <name evidence="2" type="ORF">BJX66DRAFT_224214</name>
</gene>
<evidence type="ECO:0000256" key="1">
    <source>
        <dbReference type="SAM" id="SignalP"/>
    </source>
</evidence>
<dbReference type="Proteomes" id="UP001610563">
    <property type="component" value="Unassembled WGS sequence"/>
</dbReference>
<name>A0ABR4G371_9EURO</name>
<comment type="caution">
    <text evidence="2">The sequence shown here is derived from an EMBL/GenBank/DDBJ whole genome shotgun (WGS) entry which is preliminary data.</text>
</comment>
<proteinExistence type="predicted"/>
<keyword evidence="1" id="KW-0732">Signal</keyword>